<dbReference type="EMBL" id="CAADFJ010000076">
    <property type="protein sequence ID" value="VFK01924.1"/>
    <property type="molecule type" value="Genomic_DNA"/>
</dbReference>
<dbReference type="AlphaFoldDB" id="A0A450UQQ4"/>
<accession>A0A450UQQ4</accession>
<feature type="coiled-coil region" evidence="1">
    <location>
        <begin position="48"/>
        <end position="75"/>
    </location>
</feature>
<dbReference type="InterPro" id="IPR003961">
    <property type="entry name" value="FN3_dom"/>
</dbReference>
<sequence length="204" mass="22212">MPSRKFPQSEAQILELGRKMSAGFAAHTDIYPAPPVSLADFDAAMAGYVSTRETLDEANAQAKRALEAKDKALAAFEEGMKTNLRYAELTVKDDEGDLELIGWHGRRPPTPLAPPGRTRDLTAPERGEGWIALQWRKPLDGGKAAAYKVQRREDGKPDWVDVGMVMETEVKLTGQPGGARLEFRVVAMNKAGQGEPGNSILAVL</sequence>
<gene>
    <name evidence="3" type="ORF">BECKH772A_GA0070896_100782</name>
    <name evidence="4" type="ORF">BECKH772C_GA0070978_1007613</name>
</gene>
<dbReference type="SMART" id="SM00060">
    <property type="entry name" value="FN3"/>
    <property type="match status" value="1"/>
</dbReference>
<protein>
    <submittedName>
        <fullName evidence="3">Fibronectin type III domain-containing protein</fullName>
    </submittedName>
</protein>
<proteinExistence type="predicted"/>
<feature type="domain" description="Fibronectin type-III" evidence="2">
    <location>
        <begin position="117"/>
        <end position="204"/>
    </location>
</feature>
<dbReference type="EMBL" id="CAADFG010000078">
    <property type="protein sequence ID" value="VFJ94800.1"/>
    <property type="molecule type" value="Genomic_DNA"/>
</dbReference>
<name>A0A450UQQ4_9GAMM</name>
<evidence type="ECO:0000256" key="1">
    <source>
        <dbReference type="SAM" id="Coils"/>
    </source>
</evidence>
<evidence type="ECO:0000313" key="3">
    <source>
        <dbReference type="EMBL" id="VFJ94800.1"/>
    </source>
</evidence>
<organism evidence="3">
    <name type="scientific">Candidatus Kentrum eta</name>
    <dbReference type="NCBI Taxonomy" id="2126337"/>
    <lineage>
        <taxon>Bacteria</taxon>
        <taxon>Pseudomonadati</taxon>
        <taxon>Pseudomonadota</taxon>
        <taxon>Gammaproteobacteria</taxon>
        <taxon>Candidatus Kentrum</taxon>
    </lineage>
</organism>
<evidence type="ECO:0000313" key="4">
    <source>
        <dbReference type="EMBL" id="VFK01924.1"/>
    </source>
</evidence>
<reference evidence="3" key="1">
    <citation type="submission" date="2019-02" db="EMBL/GenBank/DDBJ databases">
        <authorList>
            <person name="Gruber-Vodicka R. H."/>
            <person name="Seah K. B. B."/>
        </authorList>
    </citation>
    <scope>NUCLEOTIDE SEQUENCE</scope>
    <source>
        <strain evidence="4">BECK_SA2B12</strain>
        <strain evidence="3">BECK_SA2B15</strain>
    </source>
</reference>
<dbReference type="InterPro" id="IPR013783">
    <property type="entry name" value="Ig-like_fold"/>
</dbReference>
<keyword evidence="1" id="KW-0175">Coiled coil</keyword>
<evidence type="ECO:0000259" key="2">
    <source>
        <dbReference type="PROSITE" id="PS50853"/>
    </source>
</evidence>
<dbReference type="PROSITE" id="PS50853">
    <property type="entry name" value="FN3"/>
    <property type="match status" value="1"/>
</dbReference>
<dbReference type="InterPro" id="IPR036116">
    <property type="entry name" value="FN3_sf"/>
</dbReference>
<dbReference type="Pfam" id="PF00041">
    <property type="entry name" value="fn3"/>
    <property type="match status" value="1"/>
</dbReference>
<dbReference type="CDD" id="cd00063">
    <property type="entry name" value="FN3"/>
    <property type="match status" value="1"/>
</dbReference>
<dbReference type="Gene3D" id="2.60.40.10">
    <property type="entry name" value="Immunoglobulins"/>
    <property type="match status" value="1"/>
</dbReference>
<dbReference type="SUPFAM" id="SSF49265">
    <property type="entry name" value="Fibronectin type III"/>
    <property type="match status" value="1"/>
</dbReference>